<gene>
    <name evidence="2" type="ORF">D0466_16360</name>
</gene>
<dbReference type="Pfam" id="PF10737">
    <property type="entry name" value="GerPC"/>
    <property type="match status" value="1"/>
</dbReference>
<dbReference type="RefSeq" id="WP_117323609.1">
    <property type="nucleotide sequence ID" value="NZ_QVTD01000011.1"/>
</dbReference>
<proteinExistence type="predicted"/>
<accession>A0A372LA71</accession>
<feature type="coiled-coil region" evidence="1">
    <location>
        <begin position="16"/>
        <end position="43"/>
    </location>
</feature>
<keyword evidence="3" id="KW-1185">Reference proteome</keyword>
<evidence type="ECO:0000313" key="3">
    <source>
        <dbReference type="Proteomes" id="UP000262939"/>
    </source>
</evidence>
<reference evidence="2 3" key="1">
    <citation type="submission" date="2018-08" db="EMBL/GenBank/DDBJ databases">
        <title>Bacillus chawlae sp. nov., Bacillus glennii sp. nov., and Bacillus saganii sp. nov. Isolated from the Vehicle Assembly Building at Kennedy Space Center where the Viking Spacecraft were Assembled.</title>
        <authorList>
            <person name="Seuylemezian A."/>
            <person name="Vaishampayan P."/>
        </authorList>
    </citation>
    <scope>NUCLEOTIDE SEQUENCE [LARGE SCALE GENOMIC DNA]</scope>
    <source>
        <strain evidence="2 3">V44-8</strain>
    </source>
</reference>
<dbReference type="InterPro" id="IPR019673">
    <property type="entry name" value="Spore_germination_GerPC"/>
</dbReference>
<protein>
    <submittedName>
        <fullName evidence="2">Spore gernimation protein</fullName>
    </submittedName>
</protein>
<dbReference type="OrthoDB" id="2991331at2"/>
<dbReference type="EMBL" id="QVTD01000011">
    <property type="protein sequence ID" value="RFU62151.1"/>
    <property type="molecule type" value="Genomic_DNA"/>
</dbReference>
<dbReference type="Proteomes" id="UP000262939">
    <property type="component" value="Unassembled WGS sequence"/>
</dbReference>
<evidence type="ECO:0000256" key="1">
    <source>
        <dbReference type="SAM" id="Coils"/>
    </source>
</evidence>
<evidence type="ECO:0000313" key="2">
    <source>
        <dbReference type="EMBL" id="RFU62151.1"/>
    </source>
</evidence>
<name>A0A372LA71_9BACI</name>
<dbReference type="AlphaFoldDB" id="A0A372LA71"/>
<organism evidence="2 3">
    <name type="scientific">Peribacillus glennii</name>
    <dbReference type="NCBI Taxonomy" id="2303991"/>
    <lineage>
        <taxon>Bacteria</taxon>
        <taxon>Bacillati</taxon>
        <taxon>Bacillota</taxon>
        <taxon>Bacilli</taxon>
        <taxon>Bacillales</taxon>
        <taxon>Bacillaceae</taxon>
        <taxon>Peribacillus</taxon>
    </lineage>
</organism>
<sequence length="203" mass="23444">MQHEFYSYTIQMQRYLAAQEKRIAQLENHLQILRDEIEELKKKPPVNVGRIEYKFDQLKVESLEGTLNIGLNPNDLAGLDEFAVNGVSAGMPYLFPERDAMIQQITQTLSSQMDEIIAETEKKTAIPIDPSYREFIKSDVFRQLPQRIEMYLNKTPLAERTTGHHDNMKEKIIQNILNDIHLAIENFTAYSNKQPGGYEENGV</sequence>
<keyword evidence="1" id="KW-0175">Coiled coil</keyword>
<comment type="caution">
    <text evidence="2">The sequence shown here is derived from an EMBL/GenBank/DDBJ whole genome shotgun (WGS) entry which is preliminary data.</text>
</comment>